<reference evidence="8 9" key="1">
    <citation type="journal article" date="2018" name="IMA Fungus">
        <title>IMA Genome-F 9: Draft genome sequence of Annulohypoxylon stygium, Aspergillus mulundensis, Berkeleyomyces basicola (syn. Thielaviopsis basicola), Ceratocystis smalleyi, two Cercospora beticola strains, Coleophoma cylindrospora, Fusarium fracticaudum, Phialophora cf. hyalina, and Morchella septimelata.</title>
        <authorList>
            <person name="Wingfield B.D."/>
            <person name="Bills G.F."/>
            <person name="Dong Y."/>
            <person name="Huang W."/>
            <person name="Nel W.J."/>
            <person name="Swalarsk-Parry B.S."/>
            <person name="Vaghefi N."/>
            <person name="Wilken P.M."/>
            <person name="An Z."/>
            <person name="de Beer Z.W."/>
            <person name="De Vos L."/>
            <person name="Chen L."/>
            <person name="Duong T.A."/>
            <person name="Gao Y."/>
            <person name="Hammerbacher A."/>
            <person name="Kikkert J.R."/>
            <person name="Li Y."/>
            <person name="Li H."/>
            <person name="Li K."/>
            <person name="Li Q."/>
            <person name="Liu X."/>
            <person name="Ma X."/>
            <person name="Naidoo K."/>
            <person name="Pethybridge S.J."/>
            <person name="Sun J."/>
            <person name="Steenkamp E.T."/>
            <person name="van der Nest M.A."/>
            <person name="van Wyk S."/>
            <person name="Wingfield M.J."/>
            <person name="Xiong C."/>
            <person name="Yue Q."/>
            <person name="Zhang X."/>
        </authorList>
    </citation>
    <scope>NUCLEOTIDE SEQUENCE [LARGE SCALE GENOMIC DNA]</scope>
    <source>
        <strain evidence="8 9">BP 5553</strain>
    </source>
</reference>
<proteinExistence type="inferred from homology"/>
<keyword evidence="4 6" id="KW-0472">Membrane</keyword>
<comment type="similarity">
    <text evidence="5">Belongs to the SAT4 family.</text>
</comment>
<evidence type="ECO:0000256" key="6">
    <source>
        <dbReference type="SAM" id="Phobius"/>
    </source>
</evidence>
<gene>
    <name evidence="8" type="ORF">BP5553_07847</name>
</gene>
<dbReference type="OrthoDB" id="444631at2759"/>
<keyword evidence="2 6" id="KW-0812">Transmembrane</keyword>
<evidence type="ECO:0000313" key="8">
    <source>
        <dbReference type="EMBL" id="RDL34719.1"/>
    </source>
</evidence>
<dbReference type="AlphaFoldDB" id="A0A370THP2"/>
<dbReference type="InterPro" id="IPR052337">
    <property type="entry name" value="SAT4-like"/>
</dbReference>
<sequence length="362" mass="40551">MRFPPPEVIATWPEPNYVDPERRGLENMIIQIVLIILVTIFVAARLYARLAITKAGLGWDDATIIGAWMFAVGLTVGVVLAMQNYGWDVHIWDLPPRNQVISRKVSWMCLLFYGISNCLTKASILIFYLRILVEKFDKLVTKITLIVVVVFLTVAIFVLFFECRPFGYYWQILVPGAKGSCIDEGSSMVTISVITLVLDVTIFVIPFRSLARLKIRMSQKLQVLALFSAGLLVIAACSVRVYYSDMVYFKTYDVTWHGYTAWLWTAVEVHVSIICACVPSCRAFISSWNRSSSQTGRTSIYPGRTKRNYGHIDGDAGASTMGVPKEGIYSNVTIGGRKIDHIKGGATVQMEVLQYKEGRSEG</sequence>
<dbReference type="GO" id="GO:0016020">
    <property type="term" value="C:membrane"/>
    <property type="evidence" value="ECO:0007669"/>
    <property type="project" value="UniProtKB-SubCell"/>
</dbReference>
<accession>A0A370THP2</accession>
<feature type="transmembrane region" description="Helical" evidence="6">
    <location>
        <begin position="263"/>
        <end position="285"/>
    </location>
</feature>
<comment type="caution">
    <text evidence="8">The sequence shown here is derived from an EMBL/GenBank/DDBJ whole genome shotgun (WGS) entry which is preliminary data.</text>
</comment>
<dbReference type="InterPro" id="IPR049326">
    <property type="entry name" value="Rhodopsin_dom_fungi"/>
</dbReference>
<evidence type="ECO:0000313" key="9">
    <source>
        <dbReference type="Proteomes" id="UP000254866"/>
    </source>
</evidence>
<dbReference type="GeneID" id="43600696"/>
<keyword evidence="3 6" id="KW-1133">Transmembrane helix</keyword>
<comment type="subcellular location">
    <subcellularLocation>
        <location evidence="1">Membrane</location>
        <topology evidence="1">Multi-pass membrane protein</topology>
    </subcellularLocation>
</comment>
<evidence type="ECO:0000256" key="3">
    <source>
        <dbReference type="ARBA" id="ARBA00022989"/>
    </source>
</evidence>
<keyword evidence="9" id="KW-1185">Reference proteome</keyword>
<dbReference type="RefSeq" id="XP_031867701.1">
    <property type="nucleotide sequence ID" value="XM_032016470.1"/>
</dbReference>
<evidence type="ECO:0000256" key="1">
    <source>
        <dbReference type="ARBA" id="ARBA00004141"/>
    </source>
</evidence>
<evidence type="ECO:0000256" key="4">
    <source>
        <dbReference type="ARBA" id="ARBA00023136"/>
    </source>
</evidence>
<dbReference type="PANTHER" id="PTHR33048">
    <property type="entry name" value="PTH11-LIKE INTEGRAL MEMBRANE PROTEIN (AFU_ORTHOLOGUE AFUA_5G11245)"/>
    <property type="match status" value="1"/>
</dbReference>
<feature type="domain" description="Rhodopsin" evidence="7">
    <location>
        <begin position="44"/>
        <end position="286"/>
    </location>
</feature>
<name>A0A370THP2_9HELO</name>
<dbReference type="EMBL" id="NPIC01000007">
    <property type="protein sequence ID" value="RDL34719.1"/>
    <property type="molecule type" value="Genomic_DNA"/>
</dbReference>
<organism evidence="8 9">
    <name type="scientific">Venustampulla echinocandica</name>
    <dbReference type="NCBI Taxonomy" id="2656787"/>
    <lineage>
        <taxon>Eukaryota</taxon>
        <taxon>Fungi</taxon>
        <taxon>Dikarya</taxon>
        <taxon>Ascomycota</taxon>
        <taxon>Pezizomycotina</taxon>
        <taxon>Leotiomycetes</taxon>
        <taxon>Helotiales</taxon>
        <taxon>Pleuroascaceae</taxon>
        <taxon>Venustampulla</taxon>
    </lineage>
</organism>
<feature type="transmembrane region" description="Helical" evidence="6">
    <location>
        <begin position="28"/>
        <end position="50"/>
    </location>
</feature>
<dbReference type="PANTHER" id="PTHR33048:SF129">
    <property type="entry name" value="INTEGRAL MEMBRANE PROTEIN-RELATED"/>
    <property type="match status" value="1"/>
</dbReference>
<evidence type="ECO:0000256" key="2">
    <source>
        <dbReference type="ARBA" id="ARBA00022692"/>
    </source>
</evidence>
<feature type="transmembrane region" description="Helical" evidence="6">
    <location>
        <begin position="105"/>
        <end position="131"/>
    </location>
</feature>
<dbReference type="STRING" id="2656787.A0A370THP2"/>
<dbReference type="Pfam" id="PF20684">
    <property type="entry name" value="Fung_rhodopsin"/>
    <property type="match status" value="1"/>
</dbReference>
<evidence type="ECO:0000256" key="5">
    <source>
        <dbReference type="ARBA" id="ARBA00038359"/>
    </source>
</evidence>
<evidence type="ECO:0000259" key="7">
    <source>
        <dbReference type="Pfam" id="PF20684"/>
    </source>
</evidence>
<feature type="transmembrane region" description="Helical" evidence="6">
    <location>
        <begin position="62"/>
        <end position="85"/>
    </location>
</feature>
<protein>
    <recommendedName>
        <fullName evidence="7">Rhodopsin domain-containing protein</fullName>
    </recommendedName>
</protein>
<dbReference type="Proteomes" id="UP000254866">
    <property type="component" value="Unassembled WGS sequence"/>
</dbReference>
<feature type="transmembrane region" description="Helical" evidence="6">
    <location>
        <begin position="223"/>
        <end position="243"/>
    </location>
</feature>
<feature type="transmembrane region" description="Helical" evidence="6">
    <location>
        <begin position="188"/>
        <end position="211"/>
    </location>
</feature>
<feature type="transmembrane region" description="Helical" evidence="6">
    <location>
        <begin position="143"/>
        <end position="161"/>
    </location>
</feature>